<sequence length="417" mass="45108">MVNRVDVIVVGGGASGLMTAGLCAQQGLSTLLMERNERLGKKLLITGKGRCNVTNNCEMERLIESVPSGGRFLFSAFSRFSPQDVMAFFEELGVPLKTERGARVFPQSDKAGDIVSALERFVKQGGCCVETGRVHNLVWEDGTLGGVQTEDGRTWSCRAVVVCTGGKSYPRTGSTGDGYALAKQAGHTVTALSPSLVPLVTKDDWCAGAQGLSLKNVALAVTDTVQKKQVYSDFGEMLFTHYGMSGPMVLSASAHMRPMSAGRYEVAVDLKPALSMEQLDARVQRDFLKYQNRDLNNSLGDLLPRSIIPVIIEKSCVPGHRKINQITREERRSLCCTIKHLTATVQGFRPIEEAIVTSGGVSLKEVSPKTMESKLVKGLYFAGEVLDLDAYTGGFNLQIAFSTAYAAAQAIREVLLP</sequence>
<dbReference type="Pfam" id="PF03486">
    <property type="entry name" value="HI0933_like"/>
    <property type="match status" value="1"/>
</dbReference>
<feature type="domain" description="RsdA/BaiN/AoA(So)-like insert" evidence="5">
    <location>
        <begin position="194"/>
        <end position="356"/>
    </location>
</feature>
<evidence type="ECO:0000259" key="4">
    <source>
        <dbReference type="Pfam" id="PF03486"/>
    </source>
</evidence>
<evidence type="ECO:0000313" key="7">
    <source>
        <dbReference type="Proteomes" id="UP000593890"/>
    </source>
</evidence>
<evidence type="ECO:0000256" key="2">
    <source>
        <dbReference type="ARBA" id="ARBA00022630"/>
    </source>
</evidence>
<organism evidence="6 7">
    <name type="scientific">Solibaculum mannosilyticum</name>
    <dbReference type="NCBI Taxonomy" id="2780922"/>
    <lineage>
        <taxon>Bacteria</taxon>
        <taxon>Bacillati</taxon>
        <taxon>Bacillota</taxon>
        <taxon>Clostridia</taxon>
        <taxon>Eubacteriales</taxon>
        <taxon>Oscillospiraceae</taxon>
        <taxon>Solibaculum</taxon>
    </lineage>
</organism>
<dbReference type="KEGG" id="sman:C12CBH8_16130"/>
<dbReference type="PANTHER" id="PTHR42887">
    <property type="entry name" value="OS12G0638800 PROTEIN"/>
    <property type="match status" value="1"/>
</dbReference>
<dbReference type="NCBIfam" id="TIGR00275">
    <property type="entry name" value="aminoacetone oxidase family FAD-binding enzyme"/>
    <property type="match status" value="1"/>
</dbReference>
<dbReference type="InterPro" id="IPR057661">
    <property type="entry name" value="RsdA/BaiN/AoA(So)_Rossmann"/>
</dbReference>
<name>A0A7I8D8L5_9FIRM</name>
<dbReference type="PRINTS" id="PR00420">
    <property type="entry name" value="RNGMNOXGNASE"/>
</dbReference>
<proteinExistence type="predicted"/>
<keyword evidence="7" id="KW-1185">Reference proteome</keyword>
<dbReference type="InterPro" id="IPR055178">
    <property type="entry name" value="RsdA/BaiN/AoA(So)-like_dom"/>
</dbReference>
<dbReference type="Gene3D" id="3.50.50.60">
    <property type="entry name" value="FAD/NAD(P)-binding domain"/>
    <property type="match status" value="1"/>
</dbReference>
<dbReference type="AlphaFoldDB" id="A0A7I8D8L5"/>
<reference evidence="7" key="1">
    <citation type="submission" date="2020-07" db="EMBL/GenBank/DDBJ databases">
        <title>Complete genome sequencing of Clostridia bacterium strain 12CBH8.</title>
        <authorList>
            <person name="Sakamoto M."/>
            <person name="Murakami T."/>
            <person name="Mori H."/>
        </authorList>
    </citation>
    <scope>NUCLEOTIDE SEQUENCE [LARGE SCALE GENOMIC DNA]</scope>
    <source>
        <strain evidence="7">12CBH8</strain>
    </source>
</reference>
<keyword evidence="6" id="KW-0449">Lipoprotein</keyword>
<protein>
    <submittedName>
        <fullName evidence="6">Lipoprotein</fullName>
    </submittedName>
</protein>
<accession>A0A7I8D8L5</accession>
<dbReference type="SUPFAM" id="SSF160996">
    <property type="entry name" value="HI0933 insert domain-like"/>
    <property type="match status" value="1"/>
</dbReference>
<dbReference type="PANTHER" id="PTHR42887:SF2">
    <property type="entry name" value="OS12G0638800 PROTEIN"/>
    <property type="match status" value="1"/>
</dbReference>
<comment type="cofactor">
    <cofactor evidence="1">
        <name>FAD</name>
        <dbReference type="ChEBI" id="CHEBI:57692"/>
    </cofactor>
</comment>
<dbReference type="InterPro" id="IPR004792">
    <property type="entry name" value="BaiN-like"/>
</dbReference>
<evidence type="ECO:0000259" key="5">
    <source>
        <dbReference type="Pfam" id="PF22780"/>
    </source>
</evidence>
<dbReference type="Proteomes" id="UP000593890">
    <property type="component" value="Chromosome"/>
</dbReference>
<dbReference type="RefSeq" id="WP_090264332.1">
    <property type="nucleotide sequence ID" value="NZ_AP023321.1"/>
</dbReference>
<dbReference type="Pfam" id="PF22780">
    <property type="entry name" value="HI0933_like_1st"/>
    <property type="match status" value="1"/>
</dbReference>
<feature type="domain" description="RsdA/BaiN/AoA(So)-like Rossmann fold-like" evidence="4">
    <location>
        <begin position="6"/>
        <end position="409"/>
    </location>
</feature>
<dbReference type="Gene3D" id="2.40.30.10">
    <property type="entry name" value="Translation factors"/>
    <property type="match status" value="1"/>
</dbReference>
<dbReference type="InterPro" id="IPR023166">
    <property type="entry name" value="BaiN-like_dom_sf"/>
</dbReference>
<keyword evidence="2" id="KW-0285">Flavoprotein</keyword>
<gene>
    <name evidence="6" type="ORF">C12CBH8_16130</name>
</gene>
<evidence type="ECO:0000256" key="1">
    <source>
        <dbReference type="ARBA" id="ARBA00001974"/>
    </source>
</evidence>
<evidence type="ECO:0000256" key="3">
    <source>
        <dbReference type="ARBA" id="ARBA00022827"/>
    </source>
</evidence>
<dbReference type="SUPFAM" id="SSF51905">
    <property type="entry name" value="FAD/NAD(P)-binding domain"/>
    <property type="match status" value="1"/>
</dbReference>
<evidence type="ECO:0000313" key="6">
    <source>
        <dbReference type="EMBL" id="BCI60974.1"/>
    </source>
</evidence>
<dbReference type="Gene3D" id="1.10.8.260">
    <property type="entry name" value="HI0933 insert domain-like"/>
    <property type="match status" value="1"/>
</dbReference>
<dbReference type="InterPro" id="IPR036188">
    <property type="entry name" value="FAD/NAD-bd_sf"/>
</dbReference>
<keyword evidence="3" id="KW-0274">FAD</keyword>
<dbReference type="EMBL" id="AP023321">
    <property type="protein sequence ID" value="BCI60974.1"/>
    <property type="molecule type" value="Genomic_DNA"/>
</dbReference>